<dbReference type="UniPathway" id="UPA00077">
    <property type="reaction ID" value="UER00156"/>
</dbReference>
<evidence type="ECO:0000256" key="6">
    <source>
        <dbReference type="ARBA" id="ARBA00016919"/>
    </source>
</evidence>
<dbReference type="PANTHER" id="PTHR20941:SF1">
    <property type="entry name" value="FOLIC ACID SYNTHESIS PROTEIN FOL1"/>
    <property type="match status" value="1"/>
</dbReference>
<evidence type="ECO:0000256" key="2">
    <source>
        <dbReference type="ARBA" id="ARBA00001946"/>
    </source>
</evidence>
<reference evidence="14 15" key="1">
    <citation type="submission" date="2019-02" db="EMBL/GenBank/DDBJ databases">
        <title>Deep-cultivation of Planctomycetes and their phenomic and genomic characterization uncovers novel biology.</title>
        <authorList>
            <person name="Wiegand S."/>
            <person name="Jogler M."/>
            <person name="Boedeker C."/>
            <person name="Pinto D."/>
            <person name="Vollmers J."/>
            <person name="Rivas-Marin E."/>
            <person name="Kohn T."/>
            <person name="Peeters S.H."/>
            <person name="Heuer A."/>
            <person name="Rast P."/>
            <person name="Oberbeckmann S."/>
            <person name="Bunk B."/>
            <person name="Jeske O."/>
            <person name="Meyerdierks A."/>
            <person name="Storesund J.E."/>
            <person name="Kallscheuer N."/>
            <person name="Luecker S."/>
            <person name="Lage O.M."/>
            <person name="Pohl T."/>
            <person name="Merkel B.J."/>
            <person name="Hornburger P."/>
            <person name="Mueller R.-W."/>
            <person name="Bruemmer F."/>
            <person name="Labrenz M."/>
            <person name="Spormann A.M."/>
            <person name="Op Den Camp H."/>
            <person name="Overmann J."/>
            <person name="Amann R."/>
            <person name="Jetten M.S.M."/>
            <person name="Mascher T."/>
            <person name="Medema M.H."/>
            <person name="Devos D.P."/>
            <person name="Kaster A.-K."/>
            <person name="Ovreas L."/>
            <person name="Rohde M."/>
            <person name="Galperin M.Y."/>
            <person name="Jogler C."/>
        </authorList>
    </citation>
    <scope>NUCLEOTIDE SEQUENCE [LARGE SCALE GENOMIC DNA]</scope>
    <source>
        <strain evidence="14 15">Poly51</strain>
    </source>
</reference>
<dbReference type="PROSITE" id="PS00793">
    <property type="entry name" value="DHPS_2"/>
    <property type="match status" value="1"/>
</dbReference>
<protein>
    <recommendedName>
        <fullName evidence="6 12">Dihydropteroate synthase</fullName>
        <shortName evidence="12">DHPS</shortName>
        <ecNumber evidence="5 12">2.5.1.15</ecNumber>
    </recommendedName>
    <alternativeName>
        <fullName evidence="11 12">Dihydropteroate pyrophosphorylase</fullName>
    </alternativeName>
</protein>
<dbReference type="PANTHER" id="PTHR20941">
    <property type="entry name" value="FOLATE SYNTHESIS PROTEINS"/>
    <property type="match status" value="1"/>
</dbReference>
<dbReference type="GO" id="GO:0005829">
    <property type="term" value="C:cytosol"/>
    <property type="evidence" value="ECO:0007669"/>
    <property type="project" value="TreeGrafter"/>
</dbReference>
<dbReference type="GO" id="GO:0004156">
    <property type="term" value="F:dihydropteroate synthase activity"/>
    <property type="evidence" value="ECO:0007669"/>
    <property type="project" value="UniProtKB-EC"/>
</dbReference>
<dbReference type="GO" id="GO:0046872">
    <property type="term" value="F:metal ion binding"/>
    <property type="evidence" value="ECO:0007669"/>
    <property type="project" value="UniProtKB-KW"/>
</dbReference>
<dbReference type="InterPro" id="IPR000489">
    <property type="entry name" value="Pterin-binding_dom"/>
</dbReference>
<evidence type="ECO:0000259" key="13">
    <source>
        <dbReference type="PROSITE" id="PS50972"/>
    </source>
</evidence>
<dbReference type="EC" id="2.5.1.15" evidence="5 12"/>
<dbReference type="Proteomes" id="UP000318288">
    <property type="component" value="Unassembled WGS sequence"/>
</dbReference>
<dbReference type="GO" id="GO:0046656">
    <property type="term" value="P:folic acid biosynthetic process"/>
    <property type="evidence" value="ECO:0007669"/>
    <property type="project" value="UniProtKB-KW"/>
</dbReference>
<dbReference type="PROSITE" id="PS00792">
    <property type="entry name" value="DHPS_1"/>
    <property type="match status" value="1"/>
</dbReference>
<evidence type="ECO:0000256" key="3">
    <source>
        <dbReference type="ARBA" id="ARBA00004763"/>
    </source>
</evidence>
<evidence type="ECO:0000256" key="9">
    <source>
        <dbReference type="ARBA" id="ARBA00022842"/>
    </source>
</evidence>
<dbReference type="EMBL" id="SJPW01000007">
    <property type="protein sequence ID" value="TWU47213.1"/>
    <property type="molecule type" value="Genomic_DNA"/>
</dbReference>
<gene>
    <name evidence="14" type="primary">folP</name>
    <name evidence="14" type="ORF">Poly51_50110</name>
</gene>
<evidence type="ECO:0000313" key="14">
    <source>
        <dbReference type="EMBL" id="TWU47213.1"/>
    </source>
</evidence>
<comment type="caution">
    <text evidence="14">The sequence shown here is derived from an EMBL/GenBank/DDBJ whole genome shotgun (WGS) entry which is preliminary data.</text>
</comment>
<comment type="cofactor">
    <cofactor evidence="2 12">
        <name>Mg(2+)</name>
        <dbReference type="ChEBI" id="CHEBI:18420"/>
    </cofactor>
</comment>
<dbReference type="FunFam" id="3.20.20.20:FF:000006">
    <property type="entry name" value="Dihydropteroate synthase"/>
    <property type="match status" value="1"/>
</dbReference>
<feature type="domain" description="Pterin-binding" evidence="13">
    <location>
        <begin position="38"/>
        <end position="291"/>
    </location>
</feature>
<dbReference type="Pfam" id="PF00809">
    <property type="entry name" value="Pterin_bind"/>
    <property type="match status" value="1"/>
</dbReference>
<keyword evidence="8 12" id="KW-0479">Metal-binding</keyword>
<organism evidence="14 15">
    <name type="scientific">Rubripirellula tenax</name>
    <dbReference type="NCBI Taxonomy" id="2528015"/>
    <lineage>
        <taxon>Bacteria</taxon>
        <taxon>Pseudomonadati</taxon>
        <taxon>Planctomycetota</taxon>
        <taxon>Planctomycetia</taxon>
        <taxon>Pirellulales</taxon>
        <taxon>Pirellulaceae</taxon>
        <taxon>Rubripirellula</taxon>
    </lineage>
</organism>
<evidence type="ECO:0000256" key="10">
    <source>
        <dbReference type="ARBA" id="ARBA00022909"/>
    </source>
</evidence>
<keyword evidence="7 12" id="KW-0808">Transferase</keyword>
<evidence type="ECO:0000256" key="7">
    <source>
        <dbReference type="ARBA" id="ARBA00022679"/>
    </source>
</evidence>
<dbReference type="GO" id="GO:0046654">
    <property type="term" value="P:tetrahydrofolate biosynthetic process"/>
    <property type="evidence" value="ECO:0007669"/>
    <property type="project" value="UniProtKB-UniPathway"/>
</dbReference>
<comment type="similarity">
    <text evidence="4 12">Belongs to the DHPS family.</text>
</comment>
<proteinExistence type="inferred from homology"/>
<dbReference type="CDD" id="cd00739">
    <property type="entry name" value="DHPS"/>
    <property type="match status" value="1"/>
</dbReference>
<evidence type="ECO:0000256" key="5">
    <source>
        <dbReference type="ARBA" id="ARBA00012458"/>
    </source>
</evidence>
<keyword evidence="9 12" id="KW-0460">Magnesium</keyword>
<dbReference type="Gene3D" id="3.20.20.20">
    <property type="entry name" value="Dihydropteroate synthase-like"/>
    <property type="match status" value="1"/>
</dbReference>
<comment type="function">
    <text evidence="12">Catalyzes the condensation of para-aminobenzoate (pABA) with 6-hydroxymethyl-7,8-dihydropterin diphosphate (DHPt-PP) to form 7,8-dihydropteroate (H2Pte), the immediate precursor of folate derivatives.</text>
</comment>
<evidence type="ECO:0000256" key="12">
    <source>
        <dbReference type="RuleBase" id="RU361205"/>
    </source>
</evidence>
<evidence type="ECO:0000256" key="1">
    <source>
        <dbReference type="ARBA" id="ARBA00000012"/>
    </source>
</evidence>
<accession>A0A5C6EBQ6</accession>
<dbReference type="NCBIfam" id="TIGR01496">
    <property type="entry name" value="DHPS"/>
    <property type="match status" value="1"/>
</dbReference>
<comment type="pathway">
    <text evidence="3 12">Cofactor biosynthesis; tetrahydrofolate biosynthesis; 7,8-dihydrofolate from 2-amino-4-hydroxy-6-hydroxymethyl-7,8-dihydropteridine diphosphate and 4-aminobenzoate: step 1/2.</text>
</comment>
<name>A0A5C6EBQ6_9BACT</name>
<keyword evidence="15" id="KW-1185">Reference proteome</keyword>
<comment type="catalytic activity">
    <reaction evidence="1">
        <text>(7,8-dihydropterin-6-yl)methyl diphosphate + 4-aminobenzoate = 7,8-dihydropteroate + diphosphate</text>
        <dbReference type="Rhea" id="RHEA:19949"/>
        <dbReference type="ChEBI" id="CHEBI:17836"/>
        <dbReference type="ChEBI" id="CHEBI:17839"/>
        <dbReference type="ChEBI" id="CHEBI:33019"/>
        <dbReference type="ChEBI" id="CHEBI:72950"/>
        <dbReference type="EC" id="2.5.1.15"/>
    </reaction>
</comment>
<dbReference type="InterPro" id="IPR006390">
    <property type="entry name" value="DHP_synth_dom"/>
</dbReference>
<evidence type="ECO:0000256" key="8">
    <source>
        <dbReference type="ARBA" id="ARBA00022723"/>
    </source>
</evidence>
<evidence type="ECO:0000313" key="15">
    <source>
        <dbReference type="Proteomes" id="UP000318288"/>
    </source>
</evidence>
<dbReference type="InterPro" id="IPR011005">
    <property type="entry name" value="Dihydropteroate_synth-like_sf"/>
</dbReference>
<dbReference type="AlphaFoldDB" id="A0A5C6EBQ6"/>
<evidence type="ECO:0000256" key="11">
    <source>
        <dbReference type="ARBA" id="ARBA00030193"/>
    </source>
</evidence>
<evidence type="ECO:0000256" key="4">
    <source>
        <dbReference type="ARBA" id="ARBA00009503"/>
    </source>
</evidence>
<dbReference type="SUPFAM" id="SSF51717">
    <property type="entry name" value="Dihydropteroate synthetase-like"/>
    <property type="match status" value="1"/>
</dbReference>
<dbReference type="PROSITE" id="PS50972">
    <property type="entry name" value="PTERIN_BINDING"/>
    <property type="match status" value="1"/>
</dbReference>
<keyword evidence="10 12" id="KW-0289">Folate biosynthesis</keyword>
<sequence length="302" mass="32073">MVAWEGFLTRFSVRAACWMNHDRIWNLGRRSLTLGRRPLVMGILNVTPDSFSDGGKHHDAQRAIASALAMEAAGADIIDIGGESTRPYSDPVGVQEELDRVIPVIDGLRDSLSIPISIDTSKAAVAQAAVDSGAEIINDVTGLEGDPAMSGIAVAAGVGVCVMHMKGTPQTMQDDPVYTDVVDEIFAYLQARKSFCLEAGIREDRICLDPGIGFGKTHEHNLALLRATPRFTTLGCPILIGHSRKGFIGKVIGDKDADRMAGTLGVTLAVAAAGADIIRVHDVPESVQALRAFEAAGGFENL</sequence>
<dbReference type="InterPro" id="IPR045031">
    <property type="entry name" value="DHP_synth-like"/>
</dbReference>